<name>A0ABW1EG35_9BACT</name>
<dbReference type="EMBL" id="JBHSPH010000002">
    <property type="protein sequence ID" value="MFC5862210.1"/>
    <property type="molecule type" value="Genomic_DNA"/>
</dbReference>
<sequence length="407" mass="45383">MALTQSRTQWAERQAEELLAVPFISEFVFRSPQMIDASQKEVADLLILHKGSGLLVSQKAQEDPESRSDGKNELWVFKAARKGVNQLLGAMRPSSKAIWCDHPRRGRVDFPAGLPTIAHGLVTLETLRPVDLQAAAKDLPLSKDGAPISYFSLSDFFNVALQLRTVPELMRYLDARRDLPEAAQRMVGDELVLFEFYLLRGTFAGCLGHDHARATVGAAADELDAILERFEEYRYFSGLLEHVADSLATRSETCLDGLSPELAAHFDAPGQRENYLLMQEVLADLPLRERAALGKQFAEVCARLELTGGYCQATAHIDSRPEWIFVFGASRGWSRNGMLNSVERVMRAALAHYRKEKCMVLIDREGQGYEVAIKRPGELFLPTAEDLLNGRTLFSRLSVKSVALEGF</sequence>
<organism evidence="1 2">
    <name type="scientific">Acidicapsa dinghuensis</name>
    <dbReference type="NCBI Taxonomy" id="2218256"/>
    <lineage>
        <taxon>Bacteria</taxon>
        <taxon>Pseudomonadati</taxon>
        <taxon>Acidobacteriota</taxon>
        <taxon>Terriglobia</taxon>
        <taxon>Terriglobales</taxon>
        <taxon>Acidobacteriaceae</taxon>
        <taxon>Acidicapsa</taxon>
    </lineage>
</organism>
<gene>
    <name evidence="1" type="ORF">ACFPT7_07890</name>
</gene>
<dbReference type="RefSeq" id="WP_263338514.1">
    <property type="nucleotide sequence ID" value="NZ_JAGSYH010000004.1"/>
</dbReference>
<evidence type="ECO:0000313" key="1">
    <source>
        <dbReference type="EMBL" id="MFC5862210.1"/>
    </source>
</evidence>
<reference evidence="2" key="1">
    <citation type="journal article" date="2019" name="Int. J. Syst. Evol. Microbiol.">
        <title>The Global Catalogue of Microorganisms (GCM) 10K type strain sequencing project: providing services to taxonomists for standard genome sequencing and annotation.</title>
        <authorList>
            <consortium name="The Broad Institute Genomics Platform"/>
            <consortium name="The Broad Institute Genome Sequencing Center for Infectious Disease"/>
            <person name="Wu L."/>
            <person name="Ma J."/>
        </authorList>
    </citation>
    <scope>NUCLEOTIDE SEQUENCE [LARGE SCALE GENOMIC DNA]</scope>
    <source>
        <strain evidence="2">JCM 4087</strain>
    </source>
</reference>
<keyword evidence="2" id="KW-1185">Reference proteome</keyword>
<evidence type="ECO:0000313" key="2">
    <source>
        <dbReference type="Proteomes" id="UP001596091"/>
    </source>
</evidence>
<comment type="caution">
    <text evidence="1">The sequence shown here is derived from an EMBL/GenBank/DDBJ whole genome shotgun (WGS) entry which is preliminary data.</text>
</comment>
<proteinExistence type="predicted"/>
<dbReference type="Proteomes" id="UP001596091">
    <property type="component" value="Unassembled WGS sequence"/>
</dbReference>
<accession>A0ABW1EG35</accession>
<protein>
    <submittedName>
        <fullName evidence="1">Uncharacterized protein</fullName>
    </submittedName>
</protein>